<sequence>MVFSNMVTSFLVFFAVYFISTPTFPMSHRQEIAINIRNALPSNTEQPITLACDNTDSFHLKTGKDFNSSVKVNQSIECTAVWLQWFASWDAYKPQRDKGHDSVYWLVKKNGFFISWDKTKWKKVEDWGTD</sequence>
<reference evidence="1 2" key="1">
    <citation type="journal article" date="2022" name="DNA Res.">
        <title>Chromosomal-level genome assembly of the orchid tree Bauhinia variegata (Leguminosae; Cercidoideae) supports the allotetraploid origin hypothesis of Bauhinia.</title>
        <authorList>
            <person name="Zhong Y."/>
            <person name="Chen Y."/>
            <person name="Zheng D."/>
            <person name="Pang J."/>
            <person name="Liu Y."/>
            <person name="Luo S."/>
            <person name="Meng S."/>
            <person name="Qian L."/>
            <person name="Wei D."/>
            <person name="Dai S."/>
            <person name="Zhou R."/>
        </authorList>
    </citation>
    <scope>NUCLEOTIDE SEQUENCE [LARGE SCALE GENOMIC DNA]</scope>
    <source>
        <strain evidence="1">BV-YZ2020</strain>
    </source>
</reference>
<keyword evidence="2" id="KW-1185">Reference proteome</keyword>
<protein>
    <submittedName>
        <fullName evidence="1">Uncharacterized protein</fullName>
    </submittedName>
</protein>
<evidence type="ECO:0000313" key="1">
    <source>
        <dbReference type="EMBL" id="KAI4346071.1"/>
    </source>
</evidence>
<name>A0ACB9PCJ4_BAUVA</name>
<comment type="caution">
    <text evidence="1">The sequence shown here is derived from an EMBL/GenBank/DDBJ whole genome shotgun (WGS) entry which is preliminary data.</text>
</comment>
<dbReference type="Proteomes" id="UP000828941">
    <property type="component" value="Chromosome 5"/>
</dbReference>
<evidence type="ECO:0000313" key="2">
    <source>
        <dbReference type="Proteomes" id="UP000828941"/>
    </source>
</evidence>
<organism evidence="1 2">
    <name type="scientific">Bauhinia variegata</name>
    <name type="common">Purple orchid tree</name>
    <name type="synonym">Phanera variegata</name>
    <dbReference type="NCBI Taxonomy" id="167791"/>
    <lineage>
        <taxon>Eukaryota</taxon>
        <taxon>Viridiplantae</taxon>
        <taxon>Streptophyta</taxon>
        <taxon>Embryophyta</taxon>
        <taxon>Tracheophyta</taxon>
        <taxon>Spermatophyta</taxon>
        <taxon>Magnoliopsida</taxon>
        <taxon>eudicotyledons</taxon>
        <taxon>Gunneridae</taxon>
        <taxon>Pentapetalae</taxon>
        <taxon>rosids</taxon>
        <taxon>fabids</taxon>
        <taxon>Fabales</taxon>
        <taxon>Fabaceae</taxon>
        <taxon>Cercidoideae</taxon>
        <taxon>Cercideae</taxon>
        <taxon>Bauhiniinae</taxon>
        <taxon>Bauhinia</taxon>
    </lineage>
</organism>
<accession>A0ACB9PCJ4</accession>
<proteinExistence type="predicted"/>
<dbReference type="EMBL" id="CM039430">
    <property type="protein sequence ID" value="KAI4346071.1"/>
    <property type="molecule type" value="Genomic_DNA"/>
</dbReference>
<gene>
    <name evidence="1" type="ORF">L6164_013153</name>
</gene>